<dbReference type="EMBL" id="CP011269">
    <property type="protein sequence ID" value="ALI26223.1"/>
    <property type="molecule type" value="Genomic_DNA"/>
</dbReference>
<protein>
    <submittedName>
        <fullName evidence="2">Uncharacterized protein</fullName>
    </submittedName>
</protein>
<reference evidence="2 3" key="1">
    <citation type="journal article" date="2015" name="MBio">
        <title>Enzymatic Degradation of Phenazines Can Generate Energy and Protect Sensitive Organisms from Toxicity.</title>
        <authorList>
            <person name="Costa K.C."/>
            <person name="Bergkessel M."/>
            <person name="Saunders S."/>
            <person name="Korlach J."/>
            <person name="Newman D.K."/>
        </authorList>
    </citation>
    <scope>NUCLEOTIDE SEQUENCE [LARGE SCALE GENOMIC DNA]</scope>
    <source>
        <strain evidence="2 3">CT6</strain>
    </source>
</reference>
<accession>A0A0N7H8H3</accession>
<sequence>MGPGPQSGGIQPPSRHRTSQSPSDPTQNPRAAQSSPWPPAYPVTATKLIRAPPAVDNLGCVHRPFWRSSGLPVS</sequence>
<dbReference type="Proteomes" id="UP000057134">
    <property type="component" value="Chromosome"/>
</dbReference>
<evidence type="ECO:0000256" key="1">
    <source>
        <dbReference type="SAM" id="MobiDB-lite"/>
    </source>
</evidence>
<name>A0A0N7H8H3_MYCFO</name>
<proteinExistence type="predicted"/>
<keyword evidence="3" id="KW-1185">Reference proteome</keyword>
<dbReference type="STRING" id="1766.XA26_23800"/>
<gene>
    <name evidence="2" type="ORF">XA26_23800</name>
</gene>
<dbReference type="KEGG" id="mft:XA26_23800"/>
<evidence type="ECO:0000313" key="2">
    <source>
        <dbReference type="EMBL" id="ALI26223.1"/>
    </source>
</evidence>
<feature type="compositionally biased region" description="Polar residues" evidence="1">
    <location>
        <begin position="19"/>
        <end position="35"/>
    </location>
</feature>
<organism evidence="2 3">
    <name type="scientific">Mycolicibacterium fortuitum</name>
    <name type="common">Mycobacterium fortuitum</name>
    <dbReference type="NCBI Taxonomy" id="1766"/>
    <lineage>
        <taxon>Bacteria</taxon>
        <taxon>Bacillati</taxon>
        <taxon>Actinomycetota</taxon>
        <taxon>Actinomycetes</taxon>
        <taxon>Mycobacteriales</taxon>
        <taxon>Mycobacteriaceae</taxon>
        <taxon>Mycolicibacterium</taxon>
    </lineage>
</organism>
<dbReference type="AlphaFoldDB" id="A0A0N7H8H3"/>
<evidence type="ECO:0000313" key="3">
    <source>
        <dbReference type="Proteomes" id="UP000057134"/>
    </source>
</evidence>
<feature type="region of interest" description="Disordered" evidence="1">
    <location>
        <begin position="1"/>
        <end position="43"/>
    </location>
</feature>